<sequence length="59" mass="6854">MPLKRIVSVPKDLISDHRRTFHIVKFYEVVGSHYCEPIRALSEGIQLVVIMGNWCQLTE</sequence>
<reference evidence="1" key="1">
    <citation type="submission" date="2019-03" db="EMBL/GenBank/DDBJ databases">
        <authorList>
            <person name="Mank J."/>
            <person name="Almeida P."/>
        </authorList>
    </citation>
    <scope>NUCLEOTIDE SEQUENCE</scope>
    <source>
        <strain evidence="1">78183</strain>
    </source>
</reference>
<organism evidence="1">
    <name type="scientific">Salix viminalis</name>
    <name type="common">Common osier</name>
    <name type="synonym">Basket willow</name>
    <dbReference type="NCBI Taxonomy" id="40686"/>
    <lineage>
        <taxon>Eukaryota</taxon>
        <taxon>Viridiplantae</taxon>
        <taxon>Streptophyta</taxon>
        <taxon>Embryophyta</taxon>
        <taxon>Tracheophyta</taxon>
        <taxon>Spermatophyta</taxon>
        <taxon>Magnoliopsida</taxon>
        <taxon>eudicotyledons</taxon>
        <taxon>Gunneridae</taxon>
        <taxon>Pentapetalae</taxon>
        <taxon>rosids</taxon>
        <taxon>fabids</taxon>
        <taxon>Malpighiales</taxon>
        <taxon>Salicaceae</taxon>
        <taxon>Saliceae</taxon>
        <taxon>Salix</taxon>
    </lineage>
</organism>
<dbReference type="EMBL" id="CAADRP010000336">
    <property type="protein sequence ID" value="VFU27165.1"/>
    <property type="molecule type" value="Genomic_DNA"/>
</dbReference>
<gene>
    <name evidence="1" type="ORF">SVIM_LOCUS79273</name>
</gene>
<protein>
    <submittedName>
        <fullName evidence="1">Uncharacterized protein</fullName>
    </submittedName>
</protein>
<name>A0A6N2KHI5_SALVM</name>
<proteinExistence type="predicted"/>
<evidence type="ECO:0000313" key="1">
    <source>
        <dbReference type="EMBL" id="VFU27165.1"/>
    </source>
</evidence>
<accession>A0A6N2KHI5</accession>
<dbReference type="AlphaFoldDB" id="A0A6N2KHI5"/>